<dbReference type="EMBL" id="JBGBPQ010000024">
    <property type="protein sequence ID" value="KAL1499890.1"/>
    <property type="molecule type" value="Genomic_DNA"/>
</dbReference>
<name>A0AB34IIW0_PRYPA</name>
<keyword evidence="2" id="KW-1185">Reference proteome</keyword>
<comment type="caution">
    <text evidence="1">The sequence shown here is derived from an EMBL/GenBank/DDBJ whole genome shotgun (WGS) entry which is preliminary data.</text>
</comment>
<dbReference type="Proteomes" id="UP001515480">
    <property type="component" value="Unassembled WGS sequence"/>
</dbReference>
<protein>
    <submittedName>
        <fullName evidence="1">Uncharacterized protein</fullName>
    </submittedName>
</protein>
<evidence type="ECO:0000313" key="1">
    <source>
        <dbReference type="EMBL" id="KAL1499890.1"/>
    </source>
</evidence>
<proteinExistence type="predicted"/>
<dbReference type="PANTHER" id="PTHR13109:SF7">
    <property type="entry name" value="NEUROCHONDRIN"/>
    <property type="match status" value="1"/>
</dbReference>
<organism evidence="1 2">
    <name type="scientific">Prymnesium parvum</name>
    <name type="common">Toxic golden alga</name>
    <dbReference type="NCBI Taxonomy" id="97485"/>
    <lineage>
        <taxon>Eukaryota</taxon>
        <taxon>Haptista</taxon>
        <taxon>Haptophyta</taxon>
        <taxon>Prymnesiophyceae</taxon>
        <taxon>Prymnesiales</taxon>
        <taxon>Prymnesiaceae</taxon>
        <taxon>Prymnesium</taxon>
    </lineage>
</organism>
<dbReference type="PANTHER" id="PTHR13109">
    <property type="entry name" value="NEUROCHONDRIN"/>
    <property type="match status" value="1"/>
</dbReference>
<dbReference type="InterPro" id="IPR008709">
    <property type="entry name" value="Neurochondrin"/>
</dbReference>
<reference evidence="1 2" key="1">
    <citation type="journal article" date="2024" name="Science">
        <title>Giant polyketide synthase enzymes in the biosynthesis of giant marine polyether toxins.</title>
        <authorList>
            <person name="Fallon T.R."/>
            <person name="Shende V.V."/>
            <person name="Wierzbicki I.H."/>
            <person name="Pendleton A.L."/>
            <person name="Watervoot N.F."/>
            <person name="Auber R.P."/>
            <person name="Gonzalez D.J."/>
            <person name="Wisecaver J.H."/>
            <person name="Moore B.S."/>
        </authorList>
    </citation>
    <scope>NUCLEOTIDE SEQUENCE [LARGE SCALE GENOMIC DNA]</scope>
    <source>
        <strain evidence="1 2">12B1</strain>
    </source>
</reference>
<dbReference type="Pfam" id="PF05536">
    <property type="entry name" value="Neurochondrin"/>
    <property type="match status" value="1"/>
</dbReference>
<evidence type="ECO:0000313" key="2">
    <source>
        <dbReference type="Proteomes" id="UP001515480"/>
    </source>
</evidence>
<sequence>MAADDAALMHCLALLHEKADEQRFVGLLLAARLVTLPSHLPLLFDAAIPFVRRLLLSPPPDDPSLPNPYRTLALTLLASFATDAGLHARPEFLACAAAAAAPFAGGRGTGAAEVSESAAVLRAVLAQPEGLAEAVRARLASSVLARAAKTGKIEAEAARAELLAAATVLARALGACRDARTFELLHALLSLLRAARRGEALPPASAAPLGKALFEGLAPLLGSRLPAAARSETLQAVAAGLHLCGPHWLVGNSPSLHADSPDAPDGAAGRLVALVVQLSSVELQMALYDQPGPTSAACEAALPACCQLLEEALFRLHADAEGEGEGGAGGEAWLEAMSDAQLISSNRAFHSAVKAALDYAEALRAEVAAIRQEDAPSAAHESEGMAHPLLLPIARFLSAWMAQPSAPDATQLYDRAISLLPFLRDATASVAAEAWVDHLRTHGRVPSNAEESARVPPATPVSDETMADLFTRLMPHDPEAQAAMAQWAQSNAAANGAGPS</sequence>
<dbReference type="AlphaFoldDB" id="A0AB34IIW0"/>
<accession>A0AB34IIW0</accession>
<gene>
    <name evidence="1" type="ORF">AB1Y20_012573</name>
</gene>